<dbReference type="InterPro" id="IPR021457">
    <property type="entry name" value="DUF3108"/>
</dbReference>
<keyword evidence="2" id="KW-1185">Reference proteome</keyword>
<dbReference type="Proteomes" id="UP000253940">
    <property type="component" value="Chromosome"/>
</dbReference>
<organism evidence="1 2">
    <name type="scientific">Aquirhabdus parva</name>
    <dbReference type="NCBI Taxonomy" id="2283318"/>
    <lineage>
        <taxon>Bacteria</taxon>
        <taxon>Pseudomonadati</taxon>
        <taxon>Pseudomonadota</taxon>
        <taxon>Gammaproteobacteria</taxon>
        <taxon>Moraxellales</taxon>
        <taxon>Moraxellaceae</taxon>
        <taxon>Aquirhabdus</taxon>
    </lineage>
</organism>
<reference evidence="1 2" key="1">
    <citation type="submission" date="2018-07" db="EMBL/GenBank/DDBJ databases">
        <title>Genome sequencing of Moraxellaceae gen. HYN0046.</title>
        <authorList>
            <person name="Kim M."/>
            <person name="Yi H."/>
        </authorList>
    </citation>
    <scope>NUCLEOTIDE SEQUENCE [LARGE SCALE GENOMIC DNA]</scope>
    <source>
        <strain evidence="1 2">HYN0046</strain>
    </source>
</reference>
<evidence type="ECO:0000313" key="2">
    <source>
        <dbReference type="Proteomes" id="UP000253940"/>
    </source>
</evidence>
<protein>
    <submittedName>
        <fullName evidence="1">DUF3108 domain-containing protein</fullName>
    </submittedName>
</protein>
<name>A0A345P5C6_9GAMM</name>
<proteinExistence type="predicted"/>
<sequence>MHNRTLHKRFGLFTQMSFVFAIPISFAIISQSAQAFEPYQANYNFNIAGLLNGNASRTLSQQDGIWNYTFKASVVSMATASEVSHFRYESSKIQTLDHAYNFKFLNNIKNSSFKIDWPNKVVTASSTKNGDTSYPAQVGALDMLNLELQVREDIKHKQLRPSYLLASEKGITEIQFVNEGEEKVETPAGEYDAVKLRLVQDNEKRKTYFWLAPKLDYLPVRVHQDDGNLSYELNLTSYQATSKTTAGK</sequence>
<evidence type="ECO:0000313" key="1">
    <source>
        <dbReference type="EMBL" id="AXI02485.1"/>
    </source>
</evidence>
<dbReference type="KEGG" id="mbah:HYN46_06375"/>
<accession>A0A345P5C6</accession>
<dbReference type="Pfam" id="PF11306">
    <property type="entry name" value="DUF3108"/>
    <property type="match status" value="1"/>
</dbReference>
<dbReference type="OrthoDB" id="6007799at2"/>
<dbReference type="EMBL" id="CP031222">
    <property type="protein sequence ID" value="AXI02485.1"/>
    <property type="molecule type" value="Genomic_DNA"/>
</dbReference>
<gene>
    <name evidence="1" type="ORF">HYN46_06375</name>
</gene>
<dbReference type="AlphaFoldDB" id="A0A345P5C6"/>
<dbReference type="RefSeq" id="WP_114898595.1">
    <property type="nucleotide sequence ID" value="NZ_CP031222.1"/>
</dbReference>